<keyword evidence="10" id="KW-1015">Disulfide bond</keyword>
<dbReference type="PRINTS" id="PR00457">
    <property type="entry name" value="ANPEROXIDASE"/>
</dbReference>
<dbReference type="GO" id="GO:0004601">
    <property type="term" value="F:peroxidase activity"/>
    <property type="evidence" value="ECO:0007669"/>
    <property type="project" value="UniProtKB-KW"/>
</dbReference>
<dbReference type="Pfam" id="PF07679">
    <property type="entry name" value="I-set"/>
    <property type="match status" value="1"/>
</dbReference>
<feature type="coiled-coil region" evidence="20">
    <location>
        <begin position="1079"/>
        <end position="1120"/>
    </location>
</feature>
<evidence type="ECO:0000256" key="3">
    <source>
        <dbReference type="ARBA" id="ARBA00022525"/>
    </source>
</evidence>
<evidence type="ECO:0000313" key="23">
    <source>
        <dbReference type="EMBL" id="KAB7496423.1"/>
    </source>
</evidence>
<dbReference type="InterPro" id="IPR010255">
    <property type="entry name" value="Haem_peroxidase_sf"/>
</dbReference>
<dbReference type="InterPro" id="IPR036179">
    <property type="entry name" value="Ig-like_dom_sf"/>
</dbReference>
<comment type="catalytic activity">
    <reaction evidence="13">
        <text>bromide + H2O2 = hypobromite + H2O</text>
        <dbReference type="Rhea" id="RHEA:66016"/>
        <dbReference type="ChEBI" id="CHEBI:15377"/>
        <dbReference type="ChEBI" id="CHEBI:15858"/>
        <dbReference type="ChEBI" id="CHEBI:16240"/>
        <dbReference type="ChEBI" id="CHEBI:29250"/>
    </reaction>
    <physiologicalReaction direction="left-to-right" evidence="13">
        <dbReference type="Rhea" id="RHEA:66017"/>
    </physiologicalReaction>
</comment>
<dbReference type="InterPro" id="IPR003598">
    <property type="entry name" value="Ig_sub2"/>
</dbReference>
<comment type="subcellular location">
    <subcellularLocation>
        <location evidence="2">Secreted</location>
    </subcellularLocation>
</comment>
<protein>
    <submittedName>
        <fullName evidence="23">Peroxidasin-like protein</fullName>
    </submittedName>
</protein>
<dbReference type="Gene3D" id="1.10.640.10">
    <property type="entry name" value="Haem peroxidase domain superfamily, animal type"/>
    <property type="match status" value="1"/>
</dbReference>
<comment type="cofactor">
    <cofactor evidence="1">
        <name>heme b</name>
        <dbReference type="ChEBI" id="CHEBI:60344"/>
    </cofactor>
</comment>
<keyword evidence="12" id="KW-0393">Immunoglobulin domain</keyword>
<evidence type="ECO:0000256" key="1">
    <source>
        <dbReference type="ARBA" id="ARBA00001970"/>
    </source>
</evidence>
<dbReference type="InterPro" id="IPR001007">
    <property type="entry name" value="VWF_dom"/>
</dbReference>
<feature type="non-terminal residue" evidence="23">
    <location>
        <position position="1"/>
    </location>
</feature>
<dbReference type="InterPro" id="IPR013783">
    <property type="entry name" value="Ig-like_fold"/>
</dbReference>
<evidence type="ECO:0000256" key="10">
    <source>
        <dbReference type="ARBA" id="ARBA00023157"/>
    </source>
</evidence>
<evidence type="ECO:0000313" key="24">
    <source>
        <dbReference type="Proteomes" id="UP000326759"/>
    </source>
</evidence>
<dbReference type="InterPro" id="IPR034824">
    <property type="entry name" value="Peroxidasin_peroxidase"/>
</dbReference>
<evidence type="ECO:0000256" key="8">
    <source>
        <dbReference type="ARBA" id="ARBA00023002"/>
    </source>
</evidence>
<evidence type="ECO:0000256" key="13">
    <source>
        <dbReference type="ARBA" id="ARBA00047544"/>
    </source>
</evidence>
<dbReference type="GO" id="GO:0046872">
    <property type="term" value="F:metal ion binding"/>
    <property type="evidence" value="ECO:0007669"/>
    <property type="project" value="UniProtKB-KW"/>
</dbReference>
<name>A0A5N5SQP2_9CRUS</name>
<dbReference type="InterPro" id="IPR007110">
    <property type="entry name" value="Ig-like_dom"/>
</dbReference>
<dbReference type="PANTHER" id="PTHR11475">
    <property type="entry name" value="OXIDASE/PEROXIDASE"/>
    <property type="match status" value="1"/>
</dbReference>
<dbReference type="OrthoDB" id="823504at2759"/>
<keyword evidence="4" id="KW-0575">Peroxidase</keyword>
<dbReference type="Gene3D" id="6.20.200.20">
    <property type="match status" value="1"/>
</dbReference>
<proteinExistence type="inferred from homology"/>
<dbReference type="InterPro" id="IPR037120">
    <property type="entry name" value="Haem_peroxidase_sf_animal"/>
</dbReference>
<accession>A0A5N5SQP2</accession>
<feature type="domain" description="VWFC" evidence="21">
    <location>
        <begin position="1123"/>
        <end position="1180"/>
    </location>
</feature>
<comment type="catalytic activity">
    <reaction evidence="17">
        <text>hypobromite + L-tyrosyl-[protein] + H(+) = 3-bromo-L-tyrosyl-[protein] + H2O</text>
        <dbReference type="Rhea" id="RHEA:69356"/>
        <dbReference type="Rhea" id="RHEA-COMP:10136"/>
        <dbReference type="Rhea" id="RHEA-COMP:17686"/>
        <dbReference type="ChEBI" id="CHEBI:15377"/>
        <dbReference type="ChEBI" id="CHEBI:15378"/>
        <dbReference type="ChEBI" id="CHEBI:29250"/>
        <dbReference type="ChEBI" id="CHEBI:46858"/>
        <dbReference type="ChEBI" id="CHEBI:183512"/>
    </reaction>
    <physiologicalReaction direction="left-to-right" evidence="17">
        <dbReference type="Rhea" id="RHEA:69357"/>
    </physiologicalReaction>
</comment>
<dbReference type="PROSITE" id="PS50184">
    <property type="entry name" value="VWFC_2"/>
    <property type="match status" value="1"/>
</dbReference>
<evidence type="ECO:0000256" key="11">
    <source>
        <dbReference type="ARBA" id="ARBA00023180"/>
    </source>
</evidence>
<feature type="domain" description="Ig-like" evidence="22">
    <location>
        <begin position="192"/>
        <end position="277"/>
    </location>
</feature>
<evidence type="ECO:0000256" key="20">
    <source>
        <dbReference type="SAM" id="Coils"/>
    </source>
</evidence>
<dbReference type="SMART" id="SM00409">
    <property type="entry name" value="IG"/>
    <property type="match status" value="2"/>
</dbReference>
<evidence type="ECO:0000256" key="5">
    <source>
        <dbReference type="ARBA" id="ARBA00022617"/>
    </source>
</evidence>
<evidence type="ECO:0000256" key="2">
    <source>
        <dbReference type="ARBA" id="ARBA00004613"/>
    </source>
</evidence>
<dbReference type="PANTHER" id="PTHR11475:SF58">
    <property type="entry name" value="PEROXIDASIN"/>
    <property type="match status" value="1"/>
</dbReference>
<evidence type="ECO:0000256" key="6">
    <source>
        <dbReference type="ARBA" id="ARBA00022723"/>
    </source>
</evidence>
<comment type="catalytic activity">
    <reaction evidence="16">
        <text>L-tyrosyl-[protein] + bromide + H2O2 + H(+) = 3-bromo-L-tyrosyl-[protein] + 2 H2O</text>
        <dbReference type="Rhea" id="RHEA:69360"/>
        <dbReference type="Rhea" id="RHEA-COMP:10136"/>
        <dbReference type="Rhea" id="RHEA-COMP:17686"/>
        <dbReference type="ChEBI" id="CHEBI:15377"/>
        <dbReference type="ChEBI" id="CHEBI:15378"/>
        <dbReference type="ChEBI" id="CHEBI:15858"/>
        <dbReference type="ChEBI" id="CHEBI:16240"/>
        <dbReference type="ChEBI" id="CHEBI:46858"/>
        <dbReference type="ChEBI" id="CHEBI:183512"/>
    </reaction>
    <physiologicalReaction direction="left-to-right" evidence="16">
        <dbReference type="Rhea" id="RHEA:69361"/>
    </physiologicalReaction>
</comment>
<organism evidence="23 24">
    <name type="scientific">Armadillidium nasatum</name>
    <dbReference type="NCBI Taxonomy" id="96803"/>
    <lineage>
        <taxon>Eukaryota</taxon>
        <taxon>Metazoa</taxon>
        <taxon>Ecdysozoa</taxon>
        <taxon>Arthropoda</taxon>
        <taxon>Crustacea</taxon>
        <taxon>Multicrustacea</taxon>
        <taxon>Malacostraca</taxon>
        <taxon>Eumalacostraca</taxon>
        <taxon>Peracarida</taxon>
        <taxon>Isopoda</taxon>
        <taxon>Oniscidea</taxon>
        <taxon>Crinocheta</taxon>
        <taxon>Armadillidiidae</taxon>
        <taxon>Armadillidium</taxon>
    </lineage>
</organism>
<comment type="caution">
    <text evidence="23">The sequence shown here is derived from an EMBL/GenBank/DDBJ whole genome shotgun (WGS) entry which is preliminary data.</text>
</comment>
<dbReference type="SUPFAM" id="SSF48113">
    <property type="entry name" value="Heme-dependent peroxidases"/>
    <property type="match status" value="1"/>
</dbReference>
<keyword evidence="11" id="KW-0325">Glycoprotein</keyword>
<dbReference type="InterPro" id="IPR019791">
    <property type="entry name" value="Haem_peroxidase_animal"/>
</dbReference>
<dbReference type="FunFam" id="2.60.40.10:FF:000248">
    <property type="entry name" value="peroxidasin homolog"/>
    <property type="match status" value="1"/>
</dbReference>
<keyword evidence="6 19" id="KW-0479">Metal-binding</keyword>
<dbReference type="CDD" id="cd09826">
    <property type="entry name" value="peroxidasin_like"/>
    <property type="match status" value="1"/>
</dbReference>
<dbReference type="Pfam" id="PF13927">
    <property type="entry name" value="Ig_3"/>
    <property type="match status" value="1"/>
</dbReference>
<feature type="domain" description="Ig-like" evidence="22">
    <location>
        <begin position="68"/>
        <end position="185"/>
    </location>
</feature>
<dbReference type="PROSITE" id="PS50292">
    <property type="entry name" value="PEROXIDASE_3"/>
    <property type="match status" value="1"/>
</dbReference>
<dbReference type="InterPro" id="IPR003599">
    <property type="entry name" value="Ig_sub"/>
</dbReference>
<comment type="catalytic activity">
    <reaction evidence="14">
        <text>L-lysyl-[collagen] + L-methionyl-[collagen] + H2O2 = [collagen]-L-lysyl-N-S-L-methionyl-[collagen] + 2 H2O + H(+)</text>
        <dbReference type="Rhea" id="RHEA:66020"/>
        <dbReference type="Rhea" id="RHEA-COMP:12751"/>
        <dbReference type="Rhea" id="RHEA-COMP:16949"/>
        <dbReference type="Rhea" id="RHEA-COMP:16951"/>
        <dbReference type="ChEBI" id="CHEBI:15377"/>
        <dbReference type="ChEBI" id="CHEBI:15378"/>
        <dbReference type="ChEBI" id="CHEBI:16044"/>
        <dbReference type="ChEBI" id="CHEBI:16240"/>
        <dbReference type="ChEBI" id="CHEBI:29969"/>
        <dbReference type="ChEBI" id="CHEBI:166867"/>
    </reaction>
    <physiologicalReaction direction="left-to-right" evidence="14">
        <dbReference type="Rhea" id="RHEA:66021"/>
    </physiologicalReaction>
</comment>
<dbReference type="Gene3D" id="2.60.40.10">
    <property type="entry name" value="Immunoglobulins"/>
    <property type="match status" value="3"/>
</dbReference>
<dbReference type="GO" id="GO:0006979">
    <property type="term" value="P:response to oxidative stress"/>
    <property type="evidence" value="ECO:0007669"/>
    <property type="project" value="InterPro"/>
</dbReference>
<evidence type="ECO:0000256" key="18">
    <source>
        <dbReference type="ARBA" id="ARBA00061342"/>
    </source>
</evidence>
<dbReference type="SMART" id="SM00408">
    <property type="entry name" value="IGc2"/>
    <property type="match status" value="2"/>
</dbReference>
<dbReference type="Pfam" id="PF00093">
    <property type="entry name" value="VWC"/>
    <property type="match status" value="1"/>
</dbReference>
<keyword evidence="5 19" id="KW-0349">Heme</keyword>
<dbReference type="FunFam" id="2.60.40.10:FF:000032">
    <property type="entry name" value="palladin isoform X1"/>
    <property type="match status" value="1"/>
</dbReference>
<comment type="similarity">
    <text evidence="18">Belongs to the peroxidase family. XPO subfamily.</text>
</comment>
<dbReference type="SUPFAM" id="SSF57603">
    <property type="entry name" value="FnI-like domain"/>
    <property type="match status" value="1"/>
</dbReference>
<gene>
    <name evidence="23" type="primary">PXDN</name>
    <name evidence="23" type="ORF">Anas_07391</name>
</gene>
<evidence type="ECO:0000256" key="16">
    <source>
        <dbReference type="ARBA" id="ARBA00048887"/>
    </source>
</evidence>
<keyword evidence="8" id="KW-0560">Oxidoreductase</keyword>
<dbReference type="SUPFAM" id="SSF48726">
    <property type="entry name" value="Immunoglobulin"/>
    <property type="match status" value="3"/>
</dbReference>
<evidence type="ECO:0000256" key="12">
    <source>
        <dbReference type="ARBA" id="ARBA00023319"/>
    </source>
</evidence>
<evidence type="ECO:0000256" key="17">
    <source>
        <dbReference type="ARBA" id="ARBA00049501"/>
    </source>
</evidence>
<dbReference type="SMART" id="SM00214">
    <property type="entry name" value="VWC"/>
    <property type="match status" value="1"/>
</dbReference>
<keyword evidence="9 19" id="KW-0408">Iron</keyword>
<feature type="binding site" description="axial binding residue" evidence="19">
    <location>
        <position position="740"/>
    </location>
    <ligand>
        <name>heme b</name>
        <dbReference type="ChEBI" id="CHEBI:60344"/>
    </ligand>
    <ligandPart>
        <name>Fe</name>
        <dbReference type="ChEBI" id="CHEBI:18248"/>
    </ligandPart>
</feature>
<evidence type="ECO:0000259" key="21">
    <source>
        <dbReference type="PROSITE" id="PS50184"/>
    </source>
</evidence>
<evidence type="ECO:0000256" key="9">
    <source>
        <dbReference type="ARBA" id="ARBA00023004"/>
    </source>
</evidence>
<dbReference type="InterPro" id="IPR013098">
    <property type="entry name" value="Ig_I-set"/>
</dbReference>
<keyword evidence="24" id="KW-1185">Reference proteome</keyword>
<sequence>NEVVAENSRINVLKDGTLMIENTQDVDGGFYECKAINYMGEAYSRKAKIVMQDQGYTKTESISSDQKPYFLVFPTDQNVTAGSSVEFECQADGIPKPTLSWTKDNFPVTIGPRIQLCLVLHLNLETYLHLKEALQFFLVKLKGIQHLQFHGNRLIIQDVKRYDEGDFTCKAENNAGSVNADAALYVRDKLAPIIKDEPRDVTVSAGGQAELKCTAQGLPPPSITWKRDGSTVTNDQKYQISSDGSLLIDNVSSEDEGLYECSASNYVGYAAVRATLTIQYKSRPHLGDKYLEASYEEAKRKVNEAFNDTVSLLFNQHRTKRPEPHELLRIFRFPQYEGRDIARIAETIEQTLEIVQRHVEAGMKFNLTDFKYEDLLSPTKLLTLSDISGCLGHRRPVTECDDMCFHLKYRSIDGTCNNLKNPMWGASLTGFKRFLKPIYENGFNTPVGWTKTKKYYGYFKPSARVVSTRLLSTEYTSPDDHCTHMLMQWGQFLDHDLDHALPSISTESFKTGVPCGKNCEYSTPCFPIEIPTDDPRVRHRCMEFTRSSAVCGSGMSSVFFDKVLPREQINQLTSYIDGSQIYSSSNPELRSLRNLTFPSGELRGGILGPTGKPLLPFSNGLPIDCRRDHSESAIDCFLGGDIRANEQVGLLSMHTLWFREHNRIAKELRNINPHWDSDTLFHEARKIVGATVQHITYAHWLPHVFGEEGMKKLGPFQGYNSDIDATISNVFATAALRFGHTLINPELERLNSTFQQIPEGHLPLHKAFFSPWRIVEEGGIDPLLRGLFKPGQFLNLELTEKLFRSAHEIALDLAAMNVQRGRDHALPGYLEWRKFCNLSQPQTFDELEQEITSKEVRAKLRQLYGHPGNVDIFVGGILEDQINGARIGPTFLCILIHQFKNLRDGDRFWYENPWVFKPQQLLEIKKATLGRVLCDNGDNITDVTKDVFILPQEQVPSFVSCDLIPKIDLRLWTECCETCGGEDSFDSFDSFSQRFRRQAAKYSYQENSIYDNFNGSLIKNSNLGRVDEESSKTKFNSIYHKRISNDFEDHEHKNDKHELTNLKGIYQTASEDPLEGYTKDVTEERIEGIEAIVEQLSDTVESLLRKIHRLERMYDDKEKLRKYNCKDENNNIRRRGEVWLKDNCVRCVCRPKGVKCRVINCPEATCENPVEVPGSCCPKC</sequence>
<evidence type="ECO:0000256" key="4">
    <source>
        <dbReference type="ARBA" id="ARBA00022559"/>
    </source>
</evidence>
<dbReference type="FunFam" id="1.10.640.10:FF:000001">
    <property type="entry name" value="Peroxidasin homolog"/>
    <property type="match status" value="1"/>
</dbReference>
<reference evidence="23 24" key="1">
    <citation type="journal article" date="2019" name="PLoS Biol.">
        <title>Sex chromosomes control vertical transmission of feminizing Wolbachia symbionts in an isopod.</title>
        <authorList>
            <person name="Becking T."/>
            <person name="Chebbi M.A."/>
            <person name="Giraud I."/>
            <person name="Moumen B."/>
            <person name="Laverre T."/>
            <person name="Caubet Y."/>
            <person name="Peccoud J."/>
            <person name="Gilbert C."/>
            <person name="Cordaux R."/>
        </authorList>
    </citation>
    <scope>NUCLEOTIDE SEQUENCE [LARGE SCALE GENOMIC DNA]</scope>
    <source>
        <strain evidence="23">ANa2</strain>
        <tissue evidence="23">Whole body excluding digestive tract and cuticle</tissue>
    </source>
</reference>
<dbReference type="GO" id="GO:0020037">
    <property type="term" value="F:heme binding"/>
    <property type="evidence" value="ECO:0007669"/>
    <property type="project" value="InterPro"/>
</dbReference>
<keyword evidence="3" id="KW-0964">Secreted</keyword>
<dbReference type="GO" id="GO:0005615">
    <property type="term" value="C:extracellular space"/>
    <property type="evidence" value="ECO:0007669"/>
    <property type="project" value="TreeGrafter"/>
</dbReference>
<keyword evidence="20" id="KW-0175">Coiled coil</keyword>
<dbReference type="AlphaFoldDB" id="A0A5N5SQP2"/>
<dbReference type="Pfam" id="PF03098">
    <property type="entry name" value="An_peroxidase"/>
    <property type="match status" value="1"/>
</dbReference>
<evidence type="ECO:0000256" key="15">
    <source>
        <dbReference type="ARBA" id="ARBA00048396"/>
    </source>
</evidence>
<dbReference type="EMBL" id="SEYY01021377">
    <property type="protein sequence ID" value="KAB7496423.1"/>
    <property type="molecule type" value="Genomic_DNA"/>
</dbReference>
<comment type="catalytic activity">
    <reaction evidence="15">
        <text>L-lysyl-[collagen] + L-methionyl-[collagen] + hypobromite = [collagen]-L-lysyl-N-S-L-methionyl-[collagen] + bromide + H2O + H(+)</text>
        <dbReference type="Rhea" id="RHEA:66024"/>
        <dbReference type="Rhea" id="RHEA-COMP:12751"/>
        <dbReference type="Rhea" id="RHEA-COMP:16949"/>
        <dbReference type="Rhea" id="RHEA-COMP:16951"/>
        <dbReference type="ChEBI" id="CHEBI:15377"/>
        <dbReference type="ChEBI" id="CHEBI:15378"/>
        <dbReference type="ChEBI" id="CHEBI:15858"/>
        <dbReference type="ChEBI" id="CHEBI:16044"/>
        <dbReference type="ChEBI" id="CHEBI:29250"/>
        <dbReference type="ChEBI" id="CHEBI:29969"/>
        <dbReference type="ChEBI" id="CHEBI:166867"/>
    </reaction>
    <physiologicalReaction direction="left-to-right" evidence="15">
        <dbReference type="Rhea" id="RHEA:66025"/>
    </physiologicalReaction>
</comment>
<dbReference type="Proteomes" id="UP000326759">
    <property type="component" value="Unassembled WGS sequence"/>
</dbReference>
<dbReference type="PROSITE" id="PS01208">
    <property type="entry name" value="VWFC_1"/>
    <property type="match status" value="1"/>
</dbReference>
<evidence type="ECO:0000259" key="22">
    <source>
        <dbReference type="PROSITE" id="PS50835"/>
    </source>
</evidence>
<keyword evidence="7" id="KW-0732">Signal</keyword>
<evidence type="ECO:0000256" key="14">
    <source>
        <dbReference type="ARBA" id="ARBA00047610"/>
    </source>
</evidence>
<evidence type="ECO:0000256" key="19">
    <source>
        <dbReference type="PIRSR" id="PIRSR619791-2"/>
    </source>
</evidence>
<dbReference type="PROSITE" id="PS50835">
    <property type="entry name" value="IG_LIKE"/>
    <property type="match status" value="2"/>
</dbReference>
<evidence type="ECO:0000256" key="7">
    <source>
        <dbReference type="ARBA" id="ARBA00022729"/>
    </source>
</evidence>